<dbReference type="SUPFAM" id="SSF47005">
    <property type="entry name" value="Peripheral subunit-binding domain of 2-oxo acid dehydrogenase complex"/>
    <property type="match status" value="1"/>
</dbReference>
<comment type="cofactor">
    <cofactor evidence="1 9">
        <name>(R)-lipoate</name>
        <dbReference type="ChEBI" id="CHEBI:83088"/>
    </cofactor>
</comment>
<dbReference type="PANTHER" id="PTHR43178">
    <property type="entry name" value="DIHYDROLIPOAMIDE ACETYLTRANSFERASE COMPONENT OF PYRUVATE DEHYDROGENASE COMPLEX"/>
    <property type="match status" value="1"/>
</dbReference>
<comment type="caution">
    <text evidence="12">The sequence shown here is derived from an EMBL/GenBank/DDBJ whole genome shotgun (WGS) entry which is preliminary data.</text>
</comment>
<dbReference type="InterPro" id="IPR036625">
    <property type="entry name" value="E3-bd_dom_sf"/>
</dbReference>
<proteinExistence type="inferred from homology"/>
<dbReference type="Pfam" id="PF00198">
    <property type="entry name" value="2-oxoacid_dh"/>
    <property type="match status" value="1"/>
</dbReference>
<evidence type="ECO:0000256" key="6">
    <source>
        <dbReference type="ARBA" id="ARBA00022946"/>
    </source>
</evidence>
<evidence type="ECO:0000256" key="5">
    <source>
        <dbReference type="ARBA" id="ARBA00022823"/>
    </source>
</evidence>
<comment type="similarity">
    <text evidence="3 9">Belongs to the 2-oxoacid dehydrogenase family.</text>
</comment>
<dbReference type="PANTHER" id="PTHR43178:SF14">
    <property type="entry name" value="LIPOAMIDE ACYLTRANSFERASE COMPONENT OF BRANCHED-CHAIN ALPHA-KETO ACID DEHYDROGENASE COMPLEX, MITOCHONDRIAL"/>
    <property type="match status" value="1"/>
</dbReference>
<dbReference type="FunFam" id="2.40.50.100:FF:000013">
    <property type="entry name" value="Dihydrolipoamide acetyltransferase component of pyruvate dehydrogenase complex"/>
    <property type="match status" value="1"/>
</dbReference>
<dbReference type="CDD" id="cd06849">
    <property type="entry name" value="lipoyl_domain"/>
    <property type="match status" value="1"/>
</dbReference>
<dbReference type="InterPro" id="IPR004167">
    <property type="entry name" value="PSBD"/>
</dbReference>
<dbReference type="Pfam" id="PF00364">
    <property type="entry name" value="Biotin_lipoyl"/>
    <property type="match status" value="1"/>
</dbReference>
<feature type="domain" description="Lipoyl-binding" evidence="10">
    <location>
        <begin position="91"/>
        <end position="168"/>
    </location>
</feature>
<evidence type="ECO:0000256" key="7">
    <source>
        <dbReference type="ARBA" id="ARBA00023128"/>
    </source>
</evidence>
<dbReference type="InterPro" id="IPR000089">
    <property type="entry name" value="Biotin_lipoyl"/>
</dbReference>
<keyword evidence="6" id="KW-0809">Transit peptide</keyword>
<accession>A0AAW2UBU6</accession>
<dbReference type="InterPro" id="IPR001078">
    <property type="entry name" value="2-oxoacid_DH_actylTfrase"/>
</dbReference>
<sequence length="494" mass="53901">MICRKICRRNLGSFSHWWRGLYPATTPPSAAAAQRASSGLGSLARAQPNSFANRRTFSFFQNHHEGDSLSILFGTKGCNFTTHTLGNAPISGVVDVPLAQTGEGIAECELLKWFVQEGDQVEEFQPLCEVQSDKATIEITSRYRGKVSKVLHVPGNIVKVGETLLKMAVDENAVSDKCSETLEVIKVHDSNTSEVDVTDSGHRKAKIGGALSTPAVRNFAKQLGVNIEDLHGSGKEGRVLKEDVLNYAAREGILKESSASSDDSSADEYLERDQKFSEVASTYGREYDDWTVPLRGFQRAMLKASFQNENSDPGVKHTFLPVLIKSLSMALSKYPLLNSCFNEELQEVTLKGQHNIGIAMATPHGLVVPNIKKVQCLSILEITKELSRLQQLASANKLSSDDITGGTITLSNIGAIGGKFGSPLINAPEVSIIAIGRIQKIPQFDEDGNVYPASIVTVNIGADHRVLDGATVAMFCNEWKLFIEKPELLMLHMK</sequence>
<dbReference type="InterPro" id="IPR003016">
    <property type="entry name" value="2-oxoA_DH_lipoyl-BS"/>
</dbReference>
<evidence type="ECO:0000259" key="10">
    <source>
        <dbReference type="PROSITE" id="PS50968"/>
    </source>
</evidence>
<dbReference type="EMBL" id="JACGWJ010000006">
    <property type="protein sequence ID" value="KAL0414760.1"/>
    <property type="molecule type" value="Genomic_DNA"/>
</dbReference>
<evidence type="ECO:0000256" key="9">
    <source>
        <dbReference type="RuleBase" id="RU003423"/>
    </source>
</evidence>
<dbReference type="EC" id="2.3.1.-" evidence="9"/>
<organism evidence="12">
    <name type="scientific">Sesamum radiatum</name>
    <name type="common">Black benniseed</name>
    <dbReference type="NCBI Taxonomy" id="300843"/>
    <lineage>
        <taxon>Eukaryota</taxon>
        <taxon>Viridiplantae</taxon>
        <taxon>Streptophyta</taxon>
        <taxon>Embryophyta</taxon>
        <taxon>Tracheophyta</taxon>
        <taxon>Spermatophyta</taxon>
        <taxon>Magnoliopsida</taxon>
        <taxon>eudicotyledons</taxon>
        <taxon>Gunneridae</taxon>
        <taxon>Pentapetalae</taxon>
        <taxon>asterids</taxon>
        <taxon>lamiids</taxon>
        <taxon>Lamiales</taxon>
        <taxon>Pedaliaceae</taxon>
        <taxon>Sesamum</taxon>
    </lineage>
</organism>
<evidence type="ECO:0000259" key="11">
    <source>
        <dbReference type="PROSITE" id="PS51826"/>
    </source>
</evidence>
<keyword evidence="5 9" id="KW-0450">Lipoyl</keyword>
<evidence type="ECO:0000256" key="8">
    <source>
        <dbReference type="ARBA" id="ARBA00023315"/>
    </source>
</evidence>
<comment type="subcellular location">
    <subcellularLocation>
        <location evidence="2">Mitochondrion matrix</location>
    </subcellularLocation>
</comment>
<keyword evidence="7" id="KW-0496">Mitochondrion</keyword>
<evidence type="ECO:0000256" key="4">
    <source>
        <dbReference type="ARBA" id="ARBA00022679"/>
    </source>
</evidence>
<evidence type="ECO:0000256" key="2">
    <source>
        <dbReference type="ARBA" id="ARBA00004305"/>
    </source>
</evidence>
<dbReference type="Gene3D" id="2.40.50.100">
    <property type="match status" value="1"/>
</dbReference>
<dbReference type="Gene3D" id="3.30.559.10">
    <property type="entry name" value="Chloramphenicol acetyltransferase-like domain"/>
    <property type="match status" value="1"/>
</dbReference>
<feature type="domain" description="Peripheral subunit-binding (PSBD)" evidence="11">
    <location>
        <begin position="211"/>
        <end position="248"/>
    </location>
</feature>
<keyword evidence="4 9" id="KW-0808">Transferase</keyword>
<dbReference type="PROSITE" id="PS00189">
    <property type="entry name" value="LIPOYL"/>
    <property type="match status" value="1"/>
</dbReference>
<protein>
    <recommendedName>
        <fullName evidence="9">Dihydrolipoamide acetyltransferase component of pyruvate dehydrogenase complex</fullName>
        <ecNumber evidence="9">2.3.1.-</ecNumber>
    </recommendedName>
</protein>
<dbReference type="PROSITE" id="PS50968">
    <property type="entry name" value="BIOTINYL_LIPOYL"/>
    <property type="match status" value="1"/>
</dbReference>
<dbReference type="AlphaFoldDB" id="A0AAW2UBU6"/>
<gene>
    <name evidence="12" type="ORF">Sradi_1677700</name>
</gene>
<dbReference type="GO" id="GO:0016407">
    <property type="term" value="F:acetyltransferase activity"/>
    <property type="evidence" value="ECO:0007669"/>
    <property type="project" value="TreeGrafter"/>
</dbReference>
<dbReference type="Pfam" id="PF02817">
    <property type="entry name" value="E3_binding"/>
    <property type="match status" value="1"/>
</dbReference>
<dbReference type="SUPFAM" id="SSF51230">
    <property type="entry name" value="Single hybrid motif"/>
    <property type="match status" value="1"/>
</dbReference>
<dbReference type="GO" id="GO:0005759">
    <property type="term" value="C:mitochondrial matrix"/>
    <property type="evidence" value="ECO:0007669"/>
    <property type="project" value="UniProtKB-SubCell"/>
</dbReference>
<dbReference type="FunFam" id="3.30.559.10:FF:000007">
    <property type="entry name" value="Dihydrolipoamide acetyltransferase component of pyruvate dehydrogenase complex"/>
    <property type="match status" value="1"/>
</dbReference>
<dbReference type="Gene3D" id="4.10.320.10">
    <property type="entry name" value="E3-binding domain"/>
    <property type="match status" value="1"/>
</dbReference>
<dbReference type="InterPro" id="IPR050743">
    <property type="entry name" value="2-oxoacid_DH_E2_comp"/>
</dbReference>
<dbReference type="GO" id="GO:0031405">
    <property type="term" value="F:lipoic acid binding"/>
    <property type="evidence" value="ECO:0007669"/>
    <property type="project" value="TreeGrafter"/>
</dbReference>
<dbReference type="SUPFAM" id="SSF52777">
    <property type="entry name" value="CoA-dependent acyltransferases"/>
    <property type="match status" value="1"/>
</dbReference>
<evidence type="ECO:0000313" key="12">
    <source>
        <dbReference type="EMBL" id="KAL0414760.1"/>
    </source>
</evidence>
<reference evidence="12" key="2">
    <citation type="journal article" date="2024" name="Plant">
        <title>Genomic evolution and insights into agronomic trait innovations of Sesamum species.</title>
        <authorList>
            <person name="Miao H."/>
            <person name="Wang L."/>
            <person name="Qu L."/>
            <person name="Liu H."/>
            <person name="Sun Y."/>
            <person name="Le M."/>
            <person name="Wang Q."/>
            <person name="Wei S."/>
            <person name="Zheng Y."/>
            <person name="Lin W."/>
            <person name="Duan Y."/>
            <person name="Cao H."/>
            <person name="Xiong S."/>
            <person name="Wang X."/>
            <person name="Wei L."/>
            <person name="Li C."/>
            <person name="Ma Q."/>
            <person name="Ju M."/>
            <person name="Zhao R."/>
            <person name="Li G."/>
            <person name="Mu C."/>
            <person name="Tian Q."/>
            <person name="Mei H."/>
            <person name="Zhang T."/>
            <person name="Gao T."/>
            <person name="Zhang H."/>
        </authorList>
    </citation>
    <scope>NUCLEOTIDE SEQUENCE</scope>
    <source>
        <strain evidence="12">G02</strain>
    </source>
</reference>
<dbReference type="PROSITE" id="PS51826">
    <property type="entry name" value="PSBD"/>
    <property type="match status" value="1"/>
</dbReference>
<reference evidence="12" key="1">
    <citation type="submission" date="2020-06" db="EMBL/GenBank/DDBJ databases">
        <authorList>
            <person name="Li T."/>
            <person name="Hu X."/>
            <person name="Zhang T."/>
            <person name="Song X."/>
            <person name="Zhang H."/>
            <person name="Dai N."/>
            <person name="Sheng W."/>
            <person name="Hou X."/>
            <person name="Wei L."/>
        </authorList>
    </citation>
    <scope>NUCLEOTIDE SEQUENCE</scope>
    <source>
        <strain evidence="12">G02</strain>
        <tissue evidence="12">Leaf</tissue>
    </source>
</reference>
<name>A0AAW2UBU6_SESRA</name>
<evidence type="ECO:0000256" key="1">
    <source>
        <dbReference type="ARBA" id="ARBA00001938"/>
    </source>
</evidence>
<dbReference type="InterPro" id="IPR011053">
    <property type="entry name" value="Single_hybrid_motif"/>
</dbReference>
<dbReference type="InterPro" id="IPR023213">
    <property type="entry name" value="CAT-like_dom_sf"/>
</dbReference>
<keyword evidence="8 9" id="KW-0012">Acyltransferase</keyword>
<evidence type="ECO:0000256" key="3">
    <source>
        <dbReference type="ARBA" id="ARBA00007317"/>
    </source>
</evidence>